<evidence type="ECO:0000256" key="1">
    <source>
        <dbReference type="ARBA" id="ARBA00022737"/>
    </source>
</evidence>
<dbReference type="InterPro" id="IPR011990">
    <property type="entry name" value="TPR-like_helical_dom_sf"/>
</dbReference>
<dbReference type="OrthoDB" id="185373at2759"/>
<feature type="repeat" description="PPR" evidence="2">
    <location>
        <begin position="300"/>
        <end position="334"/>
    </location>
</feature>
<evidence type="ECO:0000313" key="3">
    <source>
        <dbReference type="EMBL" id="KAI5060325.1"/>
    </source>
</evidence>
<dbReference type="Pfam" id="PF12854">
    <property type="entry name" value="PPR_1"/>
    <property type="match status" value="1"/>
</dbReference>
<evidence type="ECO:0008006" key="5">
    <source>
        <dbReference type="Google" id="ProtNLM"/>
    </source>
</evidence>
<feature type="repeat" description="PPR" evidence="2">
    <location>
        <begin position="139"/>
        <end position="173"/>
    </location>
</feature>
<dbReference type="GO" id="GO:0009451">
    <property type="term" value="P:RNA modification"/>
    <property type="evidence" value="ECO:0007669"/>
    <property type="project" value="InterPro"/>
</dbReference>
<dbReference type="NCBIfam" id="TIGR00756">
    <property type="entry name" value="PPR"/>
    <property type="match status" value="4"/>
</dbReference>
<keyword evidence="1" id="KW-0677">Repeat</keyword>
<gene>
    <name evidence="3" type="ORF">GOP47_0024745</name>
</gene>
<dbReference type="Pfam" id="PF13041">
    <property type="entry name" value="PPR_2"/>
    <property type="match status" value="2"/>
</dbReference>
<accession>A0A9D4Z3X2</accession>
<name>A0A9D4Z3X2_ADICA</name>
<dbReference type="Pfam" id="PF01535">
    <property type="entry name" value="PPR"/>
    <property type="match status" value="2"/>
</dbReference>
<comment type="caution">
    <text evidence="3">The sequence shown here is derived from an EMBL/GenBank/DDBJ whole genome shotgun (WGS) entry which is preliminary data.</text>
</comment>
<feature type="repeat" description="PPR" evidence="2">
    <location>
        <begin position="269"/>
        <end position="299"/>
    </location>
</feature>
<evidence type="ECO:0000256" key="2">
    <source>
        <dbReference type="PROSITE-ProRule" id="PRU00708"/>
    </source>
</evidence>
<dbReference type="Gene3D" id="1.25.40.10">
    <property type="entry name" value="Tetratricopeptide repeat domain"/>
    <property type="match status" value="2"/>
</dbReference>
<reference evidence="3" key="1">
    <citation type="submission" date="2021-01" db="EMBL/GenBank/DDBJ databases">
        <title>Adiantum capillus-veneris genome.</title>
        <authorList>
            <person name="Fang Y."/>
            <person name="Liao Q."/>
        </authorList>
    </citation>
    <scope>NUCLEOTIDE SEQUENCE</scope>
    <source>
        <strain evidence="3">H3</strain>
        <tissue evidence="3">Leaf</tissue>
    </source>
</reference>
<dbReference type="EMBL" id="JABFUD020000024">
    <property type="protein sequence ID" value="KAI5060325.1"/>
    <property type="molecule type" value="Genomic_DNA"/>
</dbReference>
<sequence length="458" mass="51238">MVANSWRWLQLRHATRYTFLRFLSKTSAGLSRWEHLFSKPGSVTAIAAELRHLGKAQLLNDGKLLHAHVRKHNLDMYTYVGNCLIEMYANCGSLGAALHAFERLPNPNVYSWNMLIKAYCQNGSVLEAFHVFSSMPLKDSVSWNTIISAFAQHGHSKEALNLFKEMLEENFVPNNISFISALDACGHSSNLHQGQKIHASIVGLGCDKDVLIGTALLNTYDEWQKTSSSFVPADGSRWVYAKYRCRGQAALEEGQNVHAAIIYCHHEEDTLLCNALISLYAECGSMRDACRVFDRMQCRDAVSWTAIIDGSVRNGHHRQGLCLFHHMQIEGFKPDNITFVSVLAACGRSGWIDEGKHFFVSISQDYGMCISGEHYLCLISLLGRAGHLDDAEELIEYMPSEKAGMAWFSLLGSCKVHEDTERGLRSASFCGRLTPESIAPYVLLSNIIAADQFFEDIE</sequence>
<feature type="repeat" description="PPR" evidence="2">
    <location>
        <begin position="108"/>
        <end position="138"/>
    </location>
</feature>
<dbReference type="FunFam" id="1.25.40.10:FF:000442">
    <property type="entry name" value="Pentatricopeptide repeat-containing protein At3g49710"/>
    <property type="match status" value="1"/>
</dbReference>
<dbReference type="PANTHER" id="PTHR47926:SF533">
    <property type="entry name" value="DYW DOMAIN-CONTAINING PROTEIN"/>
    <property type="match status" value="1"/>
</dbReference>
<dbReference type="Proteomes" id="UP000886520">
    <property type="component" value="Chromosome 24"/>
</dbReference>
<dbReference type="InterPro" id="IPR046960">
    <property type="entry name" value="PPR_At4g14850-like_plant"/>
</dbReference>
<dbReference type="InterPro" id="IPR002885">
    <property type="entry name" value="PPR_rpt"/>
</dbReference>
<evidence type="ECO:0000313" key="4">
    <source>
        <dbReference type="Proteomes" id="UP000886520"/>
    </source>
</evidence>
<protein>
    <recommendedName>
        <fullName evidence="5">Pentatricopeptide repeat-containing protein</fullName>
    </recommendedName>
</protein>
<dbReference type="FunFam" id="1.25.40.10:FF:000158">
    <property type="entry name" value="pentatricopeptide repeat-containing protein At2g33680"/>
    <property type="match status" value="1"/>
</dbReference>
<dbReference type="PANTHER" id="PTHR47926">
    <property type="entry name" value="PENTATRICOPEPTIDE REPEAT-CONTAINING PROTEIN"/>
    <property type="match status" value="1"/>
</dbReference>
<keyword evidence="4" id="KW-1185">Reference proteome</keyword>
<dbReference type="GO" id="GO:0048731">
    <property type="term" value="P:system development"/>
    <property type="evidence" value="ECO:0007669"/>
    <property type="project" value="UniProtKB-ARBA"/>
</dbReference>
<dbReference type="AlphaFoldDB" id="A0A9D4Z3X2"/>
<organism evidence="3 4">
    <name type="scientific">Adiantum capillus-veneris</name>
    <name type="common">Maidenhair fern</name>
    <dbReference type="NCBI Taxonomy" id="13818"/>
    <lineage>
        <taxon>Eukaryota</taxon>
        <taxon>Viridiplantae</taxon>
        <taxon>Streptophyta</taxon>
        <taxon>Embryophyta</taxon>
        <taxon>Tracheophyta</taxon>
        <taxon>Polypodiopsida</taxon>
        <taxon>Polypodiidae</taxon>
        <taxon>Polypodiales</taxon>
        <taxon>Pteridineae</taxon>
        <taxon>Pteridaceae</taxon>
        <taxon>Vittarioideae</taxon>
        <taxon>Adiantum</taxon>
    </lineage>
</organism>
<dbReference type="GO" id="GO:0003723">
    <property type="term" value="F:RNA binding"/>
    <property type="evidence" value="ECO:0007669"/>
    <property type="project" value="InterPro"/>
</dbReference>
<proteinExistence type="predicted"/>
<dbReference type="PROSITE" id="PS51375">
    <property type="entry name" value="PPR"/>
    <property type="match status" value="4"/>
</dbReference>